<evidence type="ECO:0000256" key="12">
    <source>
        <dbReference type="ARBA" id="ARBA00047283"/>
    </source>
</evidence>
<evidence type="ECO:0000256" key="13">
    <source>
        <dbReference type="PROSITE-ProRule" id="PRU01023"/>
    </source>
</evidence>
<feature type="binding site" evidence="13">
    <location>
        <begin position="288"/>
        <end position="294"/>
    </location>
    <ligand>
        <name>S-adenosyl-L-methionine</name>
        <dbReference type="ChEBI" id="CHEBI:59789"/>
    </ligand>
</feature>
<gene>
    <name evidence="16" type="primary">rsmB</name>
    <name evidence="16" type="ORF">FLL46_08935</name>
</gene>
<dbReference type="EMBL" id="VIKS01000004">
    <property type="protein sequence ID" value="TQV88629.1"/>
    <property type="molecule type" value="Genomic_DNA"/>
</dbReference>
<dbReference type="GO" id="GO:0006355">
    <property type="term" value="P:regulation of DNA-templated transcription"/>
    <property type="evidence" value="ECO:0007669"/>
    <property type="project" value="InterPro"/>
</dbReference>
<reference evidence="16 17" key="1">
    <citation type="submission" date="2019-07" db="EMBL/GenBank/DDBJ databases">
        <title>Draft genome for Aliikangiella sp. M105.</title>
        <authorList>
            <person name="Wang G."/>
        </authorList>
    </citation>
    <scope>NUCLEOTIDE SEQUENCE [LARGE SCALE GENOMIC DNA]</scope>
    <source>
        <strain evidence="16 17">M105</strain>
    </source>
</reference>
<protein>
    <recommendedName>
        <fullName evidence="3">16S rRNA (cytosine(967)-C(5))-methyltransferase</fullName>
        <ecNumber evidence="3">2.1.1.176</ecNumber>
    </recommendedName>
    <alternativeName>
        <fullName evidence="10">16S rRNA m5C967 methyltransferase</fullName>
    </alternativeName>
    <alternativeName>
        <fullName evidence="11">rRNA (cytosine-C(5)-)-methyltransferase RsmB</fullName>
    </alternativeName>
</protein>
<evidence type="ECO:0000256" key="9">
    <source>
        <dbReference type="ARBA" id="ARBA00022884"/>
    </source>
</evidence>
<dbReference type="NCBIfam" id="NF011494">
    <property type="entry name" value="PRK14902.1"/>
    <property type="match status" value="1"/>
</dbReference>
<feature type="binding site" evidence="13">
    <location>
        <position position="358"/>
    </location>
    <ligand>
        <name>S-adenosyl-L-methionine</name>
        <dbReference type="ChEBI" id="CHEBI:59789"/>
    </ligand>
</feature>
<dbReference type="SUPFAM" id="SSF48013">
    <property type="entry name" value="NusB-like"/>
    <property type="match status" value="1"/>
</dbReference>
<evidence type="ECO:0000256" key="3">
    <source>
        <dbReference type="ARBA" id="ARBA00012140"/>
    </source>
</evidence>
<dbReference type="PANTHER" id="PTHR22807:SF61">
    <property type="entry name" value="NOL1_NOP2_SUN FAMILY PROTEIN _ ANTITERMINATION NUSB DOMAIN-CONTAINING PROTEIN"/>
    <property type="match status" value="1"/>
</dbReference>
<dbReference type="Pfam" id="PF22458">
    <property type="entry name" value="RsmF-B_ferredox"/>
    <property type="match status" value="1"/>
</dbReference>
<dbReference type="InterPro" id="IPR035926">
    <property type="entry name" value="NusB-like_sf"/>
</dbReference>
<evidence type="ECO:0000256" key="11">
    <source>
        <dbReference type="ARBA" id="ARBA00031088"/>
    </source>
</evidence>
<evidence type="ECO:0000256" key="6">
    <source>
        <dbReference type="ARBA" id="ARBA00022603"/>
    </source>
</evidence>
<dbReference type="Gene3D" id="3.30.70.1170">
    <property type="entry name" value="Sun protein, domain 3"/>
    <property type="match status" value="1"/>
</dbReference>
<dbReference type="NCBIfam" id="NF008149">
    <property type="entry name" value="PRK10901.1"/>
    <property type="match status" value="1"/>
</dbReference>
<keyword evidence="8 13" id="KW-0949">S-adenosyl-L-methionine</keyword>
<dbReference type="SUPFAM" id="SSF53335">
    <property type="entry name" value="S-adenosyl-L-methionine-dependent methyltransferases"/>
    <property type="match status" value="1"/>
</dbReference>
<dbReference type="InterPro" id="IPR023267">
    <property type="entry name" value="RCMT"/>
</dbReference>
<dbReference type="CDD" id="cd02440">
    <property type="entry name" value="AdoMet_MTases"/>
    <property type="match status" value="1"/>
</dbReference>
<feature type="binding site" evidence="13">
    <location>
        <position position="311"/>
    </location>
    <ligand>
        <name>S-adenosyl-L-methionine</name>
        <dbReference type="ChEBI" id="CHEBI:59789"/>
    </ligand>
</feature>
<organism evidence="16 17">
    <name type="scientific">Aliikangiella coralliicola</name>
    <dbReference type="NCBI Taxonomy" id="2592383"/>
    <lineage>
        <taxon>Bacteria</taxon>
        <taxon>Pseudomonadati</taxon>
        <taxon>Pseudomonadota</taxon>
        <taxon>Gammaproteobacteria</taxon>
        <taxon>Oceanospirillales</taxon>
        <taxon>Pleioneaceae</taxon>
        <taxon>Aliikangiella</taxon>
    </lineage>
</organism>
<dbReference type="PROSITE" id="PS51686">
    <property type="entry name" value="SAM_MT_RSMB_NOP"/>
    <property type="match status" value="1"/>
</dbReference>
<keyword evidence="5" id="KW-0698">rRNA processing</keyword>
<dbReference type="GO" id="GO:0003723">
    <property type="term" value="F:RNA binding"/>
    <property type="evidence" value="ECO:0007669"/>
    <property type="project" value="UniProtKB-UniRule"/>
</dbReference>
<dbReference type="OrthoDB" id="9810297at2"/>
<evidence type="ECO:0000256" key="10">
    <source>
        <dbReference type="ARBA" id="ARBA00030399"/>
    </source>
</evidence>
<evidence type="ECO:0000256" key="8">
    <source>
        <dbReference type="ARBA" id="ARBA00022691"/>
    </source>
</evidence>
<dbReference type="AlphaFoldDB" id="A0A545UGM9"/>
<accession>A0A545UGM9</accession>
<dbReference type="GO" id="GO:0005829">
    <property type="term" value="C:cytosol"/>
    <property type="evidence" value="ECO:0007669"/>
    <property type="project" value="TreeGrafter"/>
</dbReference>
<dbReference type="InterPro" id="IPR054728">
    <property type="entry name" value="RsmB-like_ferredoxin"/>
</dbReference>
<evidence type="ECO:0000256" key="4">
    <source>
        <dbReference type="ARBA" id="ARBA00022490"/>
    </source>
</evidence>
<dbReference type="Proteomes" id="UP000315439">
    <property type="component" value="Unassembled WGS sequence"/>
</dbReference>
<comment type="function">
    <text evidence="1">Specifically methylates the cytosine at position 967 (m5C967) of 16S rRNA.</text>
</comment>
<dbReference type="FunFam" id="3.40.50.150:FF:000022">
    <property type="entry name" value="Ribosomal RNA small subunit methyltransferase B"/>
    <property type="match status" value="1"/>
</dbReference>
<dbReference type="Gene3D" id="3.40.50.150">
    <property type="entry name" value="Vaccinia Virus protein VP39"/>
    <property type="match status" value="1"/>
</dbReference>
<dbReference type="PANTHER" id="PTHR22807">
    <property type="entry name" value="NOP2 YEAST -RELATED NOL1/NOP2/FMU SUN DOMAIN-CONTAINING"/>
    <property type="match status" value="1"/>
</dbReference>
<evidence type="ECO:0000256" key="2">
    <source>
        <dbReference type="ARBA" id="ARBA00004496"/>
    </source>
</evidence>
<dbReference type="GO" id="GO:0009383">
    <property type="term" value="F:rRNA (cytosine-C5-)-methyltransferase activity"/>
    <property type="evidence" value="ECO:0007669"/>
    <property type="project" value="TreeGrafter"/>
</dbReference>
<dbReference type="Gene3D" id="1.10.940.10">
    <property type="entry name" value="NusB-like"/>
    <property type="match status" value="1"/>
</dbReference>
<dbReference type="Pfam" id="PF01029">
    <property type="entry name" value="NusB"/>
    <property type="match status" value="1"/>
</dbReference>
<dbReference type="Pfam" id="PF01189">
    <property type="entry name" value="Methyltr_RsmB-F"/>
    <property type="match status" value="1"/>
</dbReference>
<name>A0A545UGM9_9GAMM</name>
<dbReference type="NCBIfam" id="TIGR00563">
    <property type="entry name" value="rsmB"/>
    <property type="match status" value="1"/>
</dbReference>
<evidence type="ECO:0000256" key="1">
    <source>
        <dbReference type="ARBA" id="ARBA00002724"/>
    </source>
</evidence>
<dbReference type="InterPro" id="IPR029063">
    <property type="entry name" value="SAM-dependent_MTases_sf"/>
</dbReference>
<keyword evidence="7 13" id="KW-0808">Transferase</keyword>
<dbReference type="EC" id="2.1.1.176" evidence="3"/>
<comment type="similarity">
    <text evidence="13">Belongs to the class I-like SAM-binding methyltransferase superfamily. RsmB/NOP family.</text>
</comment>
<evidence type="ECO:0000313" key="17">
    <source>
        <dbReference type="Proteomes" id="UP000315439"/>
    </source>
</evidence>
<dbReference type="InterPro" id="IPR049560">
    <property type="entry name" value="MeTrfase_RsmB-F_NOP2_cat"/>
</dbReference>
<feature type="region of interest" description="Disordered" evidence="14">
    <location>
        <begin position="51"/>
        <end position="71"/>
    </location>
</feature>
<dbReference type="InterPro" id="IPR006027">
    <property type="entry name" value="NusB_RsmB_TIM44"/>
</dbReference>
<feature type="domain" description="SAM-dependent MTase RsmB/NOP-type" evidence="15">
    <location>
        <begin position="198"/>
        <end position="472"/>
    </location>
</feature>
<evidence type="ECO:0000313" key="16">
    <source>
        <dbReference type="EMBL" id="TQV88629.1"/>
    </source>
</evidence>
<dbReference type="Gene3D" id="1.10.287.730">
    <property type="entry name" value="Helix hairpin bin"/>
    <property type="match status" value="1"/>
</dbReference>
<feature type="binding site" evidence="13">
    <location>
        <position position="339"/>
    </location>
    <ligand>
        <name>S-adenosyl-L-methionine</name>
        <dbReference type="ChEBI" id="CHEBI:59789"/>
    </ligand>
</feature>
<feature type="active site" description="Nucleophile" evidence="13">
    <location>
        <position position="411"/>
    </location>
</feature>
<keyword evidence="4" id="KW-0963">Cytoplasm</keyword>
<evidence type="ECO:0000259" key="15">
    <source>
        <dbReference type="PROSITE" id="PS51686"/>
    </source>
</evidence>
<evidence type="ECO:0000256" key="14">
    <source>
        <dbReference type="SAM" id="MobiDB-lite"/>
    </source>
</evidence>
<dbReference type="PRINTS" id="PR02008">
    <property type="entry name" value="RCMTFAMILY"/>
</dbReference>
<comment type="caution">
    <text evidence="16">The sequence shown here is derived from an EMBL/GenBank/DDBJ whole genome shotgun (WGS) entry which is preliminary data.</text>
</comment>
<sequence>MAVRRWTPPPCLILVKNGLKTVRFWEVVADPRLVALGWLIRVHEGRSVNDLLANSSQSPGSDRHPANQLSPQQKAQAKQILYGCLRYYHQLKTIAENLLAKPFKDKDLDLLLVVVTGLYQLKYLSTPDHAAISESVELTRKLKKKWASGVINGVLRRYQREKDEIEDSLSKSLQFQFSHPGWIIKKLRQDWPSRAEDILSQNNQHAPMILRVNTQVISQKDYLSQLTENNYQASPHPVAADAVVLEKASDVFSLPLFQSGGVTVQDAAPQLAVELLQLDENLRALDACAAPGGKTGHIMQRQPNLELTAVELSPRRAQKIQETLERLYPAQSCHLICADVTEVEDWWDGQLYDRILLDVPCSASGVIRRNPDIKIHRKTTDIQPLVEIQSKILDKTWELLKPGGILVYATCSVFKQENDAQIAAFTKRNEVEFVSLPNKIEKKLNNEAEFGYQIFPGEAQMDGFYLCGLKKPG</sequence>
<dbReference type="InterPro" id="IPR004573">
    <property type="entry name" value="rRNA_ssu_MeTfrase_B"/>
</dbReference>
<comment type="subcellular location">
    <subcellularLocation>
        <location evidence="2">Cytoplasm</location>
    </subcellularLocation>
</comment>
<keyword evidence="6 13" id="KW-0489">Methyltransferase</keyword>
<keyword evidence="17" id="KW-1185">Reference proteome</keyword>
<proteinExistence type="inferred from homology"/>
<comment type="catalytic activity">
    <reaction evidence="12">
        <text>cytidine(967) in 16S rRNA + S-adenosyl-L-methionine = 5-methylcytidine(967) in 16S rRNA + S-adenosyl-L-homocysteine + H(+)</text>
        <dbReference type="Rhea" id="RHEA:42748"/>
        <dbReference type="Rhea" id="RHEA-COMP:10219"/>
        <dbReference type="Rhea" id="RHEA-COMP:10220"/>
        <dbReference type="ChEBI" id="CHEBI:15378"/>
        <dbReference type="ChEBI" id="CHEBI:57856"/>
        <dbReference type="ChEBI" id="CHEBI:59789"/>
        <dbReference type="ChEBI" id="CHEBI:74483"/>
        <dbReference type="ChEBI" id="CHEBI:82748"/>
        <dbReference type="EC" id="2.1.1.176"/>
    </reaction>
</comment>
<dbReference type="GO" id="GO:0070475">
    <property type="term" value="P:rRNA base methylation"/>
    <property type="evidence" value="ECO:0007669"/>
    <property type="project" value="TreeGrafter"/>
</dbReference>
<evidence type="ECO:0000256" key="5">
    <source>
        <dbReference type="ARBA" id="ARBA00022552"/>
    </source>
</evidence>
<dbReference type="InterPro" id="IPR001678">
    <property type="entry name" value="MeTrfase_RsmB-F_NOP2_dom"/>
</dbReference>
<evidence type="ECO:0000256" key="7">
    <source>
        <dbReference type="ARBA" id="ARBA00022679"/>
    </source>
</evidence>
<keyword evidence="9 13" id="KW-0694">RNA-binding</keyword>